<dbReference type="SUPFAM" id="SSF53850">
    <property type="entry name" value="Periplasmic binding protein-like II"/>
    <property type="match status" value="1"/>
</dbReference>
<reference evidence="3 4" key="1">
    <citation type="submission" date="2019-03" db="EMBL/GenBank/DDBJ databases">
        <authorList>
            <person name="Kim M.K.M."/>
        </authorList>
    </citation>
    <scope>NUCLEOTIDE SEQUENCE [LARGE SCALE GENOMIC DNA]</scope>
    <source>
        <strain evidence="3 4">18JY21-1</strain>
    </source>
</reference>
<dbReference type="PIRSF" id="PIRSF002825">
    <property type="entry name" value="CfbpA"/>
    <property type="match status" value="1"/>
</dbReference>
<keyword evidence="4" id="KW-1185">Reference proteome</keyword>
<dbReference type="PANTHER" id="PTHR30006:SF2">
    <property type="entry name" value="ABC TRANSPORTER SUBSTRATE-BINDING PROTEIN"/>
    <property type="match status" value="1"/>
</dbReference>
<dbReference type="GO" id="GO:0030288">
    <property type="term" value="C:outer membrane-bounded periplasmic space"/>
    <property type="evidence" value="ECO:0007669"/>
    <property type="project" value="TreeGrafter"/>
</dbReference>
<keyword evidence="1" id="KW-0732">Signal</keyword>
<dbReference type="EMBL" id="SKFG01000022">
    <property type="protein sequence ID" value="TCZ75212.1"/>
    <property type="molecule type" value="Genomic_DNA"/>
</dbReference>
<dbReference type="OrthoDB" id="9769319at2"/>
<dbReference type="GO" id="GO:0015888">
    <property type="term" value="P:thiamine transport"/>
    <property type="evidence" value="ECO:0007669"/>
    <property type="project" value="TreeGrafter"/>
</dbReference>
<organism evidence="3 4">
    <name type="scientific">Paenibacillus albiflavus</name>
    <dbReference type="NCBI Taxonomy" id="2545760"/>
    <lineage>
        <taxon>Bacteria</taxon>
        <taxon>Bacillati</taxon>
        <taxon>Bacillota</taxon>
        <taxon>Bacilli</taxon>
        <taxon>Bacillales</taxon>
        <taxon>Paenibacillaceae</taxon>
        <taxon>Paenibacillus</taxon>
    </lineage>
</organism>
<proteinExistence type="predicted"/>
<dbReference type="PANTHER" id="PTHR30006">
    <property type="entry name" value="THIAMINE-BINDING PERIPLASMIC PROTEIN-RELATED"/>
    <property type="match status" value="1"/>
</dbReference>
<evidence type="ECO:0000256" key="1">
    <source>
        <dbReference type="ARBA" id="ARBA00022729"/>
    </source>
</evidence>
<feature type="region of interest" description="Disordered" evidence="2">
    <location>
        <begin position="16"/>
        <end position="36"/>
    </location>
</feature>
<evidence type="ECO:0000313" key="4">
    <source>
        <dbReference type="Proteomes" id="UP000295418"/>
    </source>
</evidence>
<sequence>MVMLALVMIITACSSGGGSSTATDAPKSAETPKPNDAKQKLVIYTGRDKNVFDVVLPKFNAKYPNIEVETLEMGAQQILERVRGEKANPQGDFWWGGTQSALMTAADEGLLDTYKPSGGDQVPALYKDAQDRWYGEMLLPEVIMYNSDVYKNKADAPQDWDDIIDPKYKGKIVIRDVLASGTMRTIYSAMIFRQGAADPQKGYDFLKKLDANTKEYAADPTQMQLKIERQEGAFTLWNLQDVMLQKELKKRPFDFVYPKSGAPILVDGVGLIKGAPNKDAAAKFYDFLFDPDIRAEMAEKLFQIPTRSDISKDKLPAWLNGLDLKPLDIDWKVMADKEKEWMGYWDQNIKGKGSK</sequence>
<name>A0A4V2WNF0_9BACL</name>
<dbReference type="InterPro" id="IPR026045">
    <property type="entry name" value="Ferric-bd"/>
</dbReference>
<comment type="caution">
    <text evidence="3">The sequence shown here is derived from an EMBL/GenBank/DDBJ whole genome shotgun (WGS) entry which is preliminary data.</text>
</comment>
<dbReference type="Proteomes" id="UP000295418">
    <property type="component" value="Unassembled WGS sequence"/>
</dbReference>
<dbReference type="Gene3D" id="3.40.190.10">
    <property type="entry name" value="Periplasmic binding protein-like II"/>
    <property type="match status" value="2"/>
</dbReference>
<accession>A0A4V2WNF0</accession>
<evidence type="ECO:0000313" key="3">
    <source>
        <dbReference type="EMBL" id="TCZ75212.1"/>
    </source>
</evidence>
<dbReference type="GO" id="GO:0030976">
    <property type="term" value="F:thiamine pyrophosphate binding"/>
    <property type="evidence" value="ECO:0007669"/>
    <property type="project" value="TreeGrafter"/>
</dbReference>
<evidence type="ECO:0000256" key="2">
    <source>
        <dbReference type="SAM" id="MobiDB-lite"/>
    </source>
</evidence>
<dbReference type="RefSeq" id="WP_132419623.1">
    <property type="nucleotide sequence ID" value="NZ_SKFG01000022.1"/>
</dbReference>
<gene>
    <name evidence="3" type="ORF">E0485_18600</name>
</gene>
<protein>
    <submittedName>
        <fullName evidence="3">Extracellular solute-binding protein</fullName>
    </submittedName>
</protein>
<dbReference type="Pfam" id="PF13343">
    <property type="entry name" value="SBP_bac_6"/>
    <property type="match status" value="1"/>
</dbReference>
<dbReference type="AlphaFoldDB" id="A0A4V2WNF0"/>
<dbReference type="GO" id="GO:0030975">
    <property type="term" value="F:thiamine binding"/>
    <property type="evidence" value="ECO:0007669"/>
    <property type="project" value="TreeGrafter"/>
</dbReference>